<dbReference type="InterPro" id="IPR008868">
    <property type="entry name" value="TniB"/>
</dbReference>
<evidence type="ECO:0000256" key="1">
    <source>
        <dbReference type="SAM" id="MobiDB-lite"/>
    </source>
</evidence>
<accession>A0A0H1RD26</accession>
<proteinExistence type="predicted"/>
<organism evidence="2 3">
    <name type="scientific">Microvirga vignae</name>
    <dbReference type="NCBI Taxonomy" id="1225564"/>
    <lineage>
        <taxon>Bacteria</taxon>
        <taxon>Pseudomonadati</taxon>
        <taxon>Pseudomonadota</taxon>
        <taxon>Alphaproteobacteria</taxon>
        <taxon>Hyphomicrobiales</taxon>
        <taxon>Methylobacteriaceae</taxon>
        <taxon>Microvirga</taxon>
    </lineage>
</organism>
<dbReference type="EMBL" id="LCYG01000023">
    <property type="protein sequence ID" value="KLK93103.1"/>
    <property type="molecule type" value="Genomic_DNA"/>
</dbReference>
<keyword evidence="3" id="KW-1185">Reference proteome</keyword>
<dbReference type="AlphaFoldDB" id="A0A0H1RD26"/>
<dbReference type="Pfam" id="PF05621">
    <property type="entry name" value="TniB"/>
    <property type="match status" value="1"/>
</dbReference>
<evidence type="ECO:0008006" key="4">
    <source>
        <dbReference type="Google" id="ProtNLM"/>
    </source>
</evidence>
<protein>
    <recommendedName>
        <fullName evidence="4">AAA+ ATPase domain-containing protein</fullName>
    </recommendedName>
</protein>
<dbReference type="SUPFAM" id="SSF52540">
    <property type="entry name" value="P-loop containing nucleoside triphosphate hydrolases"/>
    <property type="match status" value="1"/>
</dbReference>
<feature type="region of interest" description="Disordered" evidence="1">
    <location>
        <begin position="321"/>
        <end position="344"/>
    </location>
</feature>
<dbReference type="InterPro" id="IPR027417">
    <property type="entry name" value="P-loop_NTPase"/>
</dbReference>
<comment type="caution">
    <text evidence="2">The sequence shown here is derived from an EMBL/GenBank/DDBJ whole genome shotgun (WGS) entry which is preliminary data.</text>
</comment>
<dbReference type="Gene3D" id="3.40.50.300">
    <property type="entry name" value="P-loop containing nucleotide triphosphate hydrolases"/>
    <property type="match status" value="1"/>
</dbReference>
<dbReference type="PATRIC" id="fig|1225564.3.peg.2897"/>
<dbReference type="Proteomes" id="UP000035489">
    <property type="component" value="Unassembled WGS sequence"/>
</dbReference>
<evidence type="ECO:0000313" key="2">
    <source>
        <dbReference type="EMBL" id="KLK93103.1"/>
    </source>
</evidence>
<gene>
    <name evidence="2" type="ORF">AA309_11125</name>
</gene>
<sequence length="344" mass="37662">MQRDPAAVMEHLRGRYVRTDSDETLRKAFDPLFRRNESGAVIPEPMLFGIDQETRGIIVTGATGAGKSTLLKRLLSEHPAFPGFGVKGAECRILSVKVPSPATLKSLGLEILKATGWNTRTNRPEWAIWNDVHHRLIALGITVLHLDEAQNVGLNRSTDAIKQICANWTSLLQQPNPIVLILSGVEELLDLTRTDGQTFRRFRKIHLGPISAAADAKRMSKIVSDYAKLAGIVPPSEEGDLIARLIHAAQSQFGVAIEIAIDAIEQALFDEQTLSDEQALPPGDTQLSVSHFAAAYARREGCEIKDNVFLARNWASIRVNASHNGGEGKPEASASRSNNKKKSQ</sequence>
<name>A0A0H1RD26_9HYPH</name>
<dbReference type="STRING" id="1225564.AA309_11125"/>
<evidence type="ECO:0000313" key="3">
    <source>
        <dbReference type="Proteomes" id="UP000035489"/>
    </source>
</evidence>
<reference evidence="2 3" key="1">
    <citation type="submission" date="2015-05" db="EMBL/GenBank/DDBJ databases">
        <title>Draft genome sequence of Microvirga vignae strain BR3299, a novel nitrogen fixing bacteria isolated from Brazil semi-aired region.</title>
        <authorList>
            <person name="Zilli J.E."/>
            <person name="Passos S.R."/>
            <person name="Leite J."/>
            <person name="Baldani J.I."/>
            <person name="Xavier G.R."/>
            <person name="Rumjaneck N.G."/>
            <person name="Simoes-Araujo J.L."/>
        </authorList>
    </citation>
    <scope>NUCLEOTIDE SEQUENCE [LARGE SCALE GENOMIC DNA]</scope>
    <source>
        <strain evidence="2 3">BR3299</strain>
    </source>
</reference>